<reference evidence="3" key="1">
    <citation type="submission" date="2011-12" db="EMBL/GenBank/DDBJ databases">
        <title>Complete sequence of Clostridium clariflavum DSM 19732.</title>
        <authorList>
            <consortium name="US DOE Joint Genome Institute"/>
            <person name="Lucas S."/>
            <person name="Han J."/>
            <person name="Lapidus A."/>
            <person name="Cheng J.-F."/>
            <person name="Goodwin L."/>
            <person name="Pitluck S."/>
            <person name="Peters L."/>
            <person name="Teshima H."/>
            <person name="Detter J.C."/>
            <person name="Han C."/>
            <person name="Tapia R."/>
            <person name="Land M."/>
            <person name="Hauser L."/>
            <person name="Kyrpides N."/>
            <person name="Ivanova N."/>
            <person name="Pagani I."/>
            <person name="Kitzmiller T."/>
            <person name="Lynd L."/>
            <person name="Izquierdo J."/>
            <person name="Woyke T."/>
        </authorList>
    </citation>
    <scope>NUCLEOTIDE SEQUENCE [LARGE SCALE GENOMIC DNA]</scope>
    <source>
        <strain evidence="3">DSM 19732 / NBRC 101661 / EBR45</strain>
    </source>
</reference>
<dbReference type="EMBL" id="CP003065">
    <property type="protein sequence ID" value="AEV67433.1"/>
    <property type="molecule type" value="Genomic_DNA"/>
</dbReference>
<dbReference type="STRING" id="720554.Clocl_0731"/>
<dbReference type="HOGENOM" id="CLU_2341787_0_0_9"/>
<keyword evidence="1" id="KW-0812">Transmembrane</keyword>
<dbReference type="KEGG" id="ccl:Clocl_0731"/>
<organism evidence="2 3">
    <name type="scientific">Acetivibrio clariflavus (strain DSM 19732 / NBRC 101661 / EBR45)</name>
    <name type="common">Clostridium clariflavum</name>
    <dbReference type="NCBI Taxonomy" id="720554"/>
    <lineage>
        <taxon>Bacteria</taxon>
        <taxon>Bacillati</taxon>
        <taxon>Bacillota</taxon>
        <taxon>Clostridia</taxon>
        <taxon>Eubacteriales</taxon>
        <taxon>Oscillospiraceae</taxon>
        <taxon>Acetivibrio</taxon>
    </lineage>
</organism>
<reference evidence="2 3" key="2">
    <citation type="journal article" date="2012" name="Stand. Genomic Sci.">
        <title>Complete Genome Sequence of Clostridium clariflavum DSM 19732.</title>
        <authorList>
            <person name="Izquierdo J.A."/>
            <person name="Goodwin L."/>
            <person name="Davenport K.W."/>
            <person name="Teshima H."/>
            <person name="Bruce D."/>
            <person name="Detter C."/>
            <person name="Tapia R."/>
            <person name="Han S."/>
            <person name="Land M."/>
            <person name="Hauser L."/>
            <person name="Jeffries C.D."/>
            <person name="Han J."/>
            <person name="Pitluck S."/>
            <person name="Nolan M."/>
            <person name="Chen A."/>
            <person name="Huntemann M."/>
            <person name="Mavromatis K."/>
            <person name="Mikhailova N."/>
            <person name="Liolios K."/>
            <person name="Woyke T."/>
            <person name="Lynd L.R."/>
        </authorList>
    </citation>
    <scope>NUCLEOTIDE SEQUENCE [LARGE SCALE GENOMIC DNA]</scope>
    <source>
        <strain evidence="3">DSM 19732 / NBRC 101661 / EBR45</strain>
    </source>
</reference>
<evidence type="ECO:0000313" key="3">
    <source>
        <dbReference type="Proteomes" id="UP000005435"/>
    </source>
</evidence>
<keyword evidence="1" id="KW-1133">Transmembrane helix</keyword>
<evidence type="ECO:0000313" key="2">
    <source>
        <dbReference type="EMBL" id="AEV67433.1"/>
    </source>
</evidence>
<sequence length="97" mass="11161" precursor="true">MKLLFVLFNLIMGLLTLPLFIFTIIMFQGLSLFVSTTPTYHKILAVIAVLIYSIILFYVNRIIFRKISINFILYSLIAAVIYLISAISAFIIFYKTV</sequence>
<proteinExistence type="predicted"/>
<keyword evidence="3" id="KW-1185">Reference proteome</keyword>
<name>G8LV79_ACECE</name>
<accession>G8LV79</accession>
<dbReference type="Proteomes" id="UP000005435">
    <property type="component" value="Chromosome"/>
</dbReference>
<feature type="transmembrane region" description="Helical" evidence="1">
    <location>
        <begin position="7"/>
        <end position="27"/>
    </location>
</feature>
<feature type="transmembrane region" description="Helical" evidence="1">
    <location>
        <begin position="71"/>
        <end position="94"/>
    </location>
</feature>
<gene>
    <name evidence="2" type="ordered locus">Clocl_0731</name>
</gene>
<dbReference type="AlphaFoldDB" id="G8LV79"/>
<evidence type="ECO:0000256" key="1">
    <source>
        <dbReference type="SAM" id="Phobius"/>
    </source>
</evidence>
<feature type="transmembrane region" description="Helical" evidence="1">
    <location>
        <begin position="39"/>
        <end position="59"/>
    </location>
</feature>
<keyword evidence="1" id="KW-0472">Membrane</keyword>
<protein>
    <submittedName>
        <fullName evidence="2">Uncharacterized protein</fullName>
    </submittedName>
</protein>